<keyword evidence="3" id="KW-1185">Reference proteome</keyword>
<evidence type="ECO:0000313" key="3">
    <source>
        <dbReference type="Proteomes" id="UP001152533"/>
    </source>
</evidence>
<feature type="region of interest" description="Disordered" evidence="1">
    <location>
        <begin position="1"/>
        <end position="35"/>
    </location>
</feature>
<organism evidence="2 3">
    <name type="scientific">Colletotrichum noveboracense</name>
    <dbReference type="NCBI Taxonomy" id="2664923"/>
    <lineage>
        <taxon>Eukaryota</taxon>
        <taxon>Fungi</taxon>
        <taxon>Dikarya</taxon>
        <taxon>Ascomycota</taxon>
        <taxon>Pezizomycotina</taxon>
        <taxon>Sordariomycetes</taxon>
        <taxon>Hypocreomycetidae</taxon>
        <taxon>Glomerellales</taxon>
        <taxon>Glomerellaceae</taxon>
        <taxon>Colletotrichum</taxon>
        <taxon>Colletotrichum gloeosporioides species complex</taxon>
    </lineage>
</organism>
<comment type="caution">
    <text evidence="2">The sequence shown here is derived from an EMBL/GenBank/DDBJ whole genome shotgun (WGS) entry which is preliminary data.</text>
</comment>
<evidence type="ECO:0000313" key="2">
    <source>
        <dbReference type="EMBL" id="CAI0652800.1"/>
    </source>
</evidence>
<name>A0A9W4WL61_9PEZI</name>
<accession>A0A9W4WL61</accession>
<feature type="compositionally biased region" description="Basic and acidic residues" evidence="1">
    <location>
        <begin position="13"/>
        <end position="25"/>
    </location>
</feature>
<proteinExistence type="predicted"/>
<gene>
    <name evidence="2" type="ORF">CGXH109_LOCUS120746</name>
</gene>
<dbReference type="AlphaFoldDB" id="A0A9W4WL61"/>
<reference evidence="2" key="1">
    <citation type="submission" date="2022-08" db="EMBL/GenBank/DDBJ databases">
        <authorList>
            <person name="Giroux E."/>
            <person name="Giroux E."/>
        </authorList>
    </citation>
    <scope>NUCLEOTIDE SEQUENCE</scope>
    <source>
        <strain evidence="2">H1091258</strain>
    </source>
</reference>
<sequence>MPTRMLAAIFRGTTDKQKGGKRSSDRASTALWQPKIKPKIKPKEDKQDGLHLACPYTKCDDATQEQLFRCRAKAFPDTHRLNV</sequence>
<dbReference type="Proteomes" id="UP001152533">
    <property type="component" value="Unassembled WGS sequence"/>
</dbReference>
<protein>
    <submittedName>
        <fullName evidence="2">Uncharacterized protein</fullName>
    </submittedName>
</protein>
<evidence type="ECO:0000256" key="1">
    <source>
        <dbReference type="SAM" id="MobiDB-lite"/>
    </source>
</evidence>
<dbReference type="EMBL" id="CAMGZC010001446">
    <property type="protein sequence ID" value="CAI0652800.1"/>
    <property type="molecule type" value="Genomic_DNA"/>
</dbReference>